<proteinExistence type="predicted"/>
<dbReference type="PANTHER" id="PTHR35546">
    <property type="entry name" value="F-BOX PROTEIN INTERACTION DOMAIN PROTEIN-RELATED"/>
    <property type="match status" value="1"/>
</dbReference>
<feature type="compositionally biased region" description="Basic and acidic residues" evidence="1">
    <location>
        <begin position="13"/>
        <end position="30"/>
    </location>
</feature>
<reference evidence="3" key="1">
    <citation type="submission" date="2023-07" db="EMBL/GenBank/DDBJ databases">
        <title>A chromosome-level genome assembly of Lolium multiflorum.</title>
        <authorList>
            <person name="Chen Y."/>
            <person name="Copetti D."/>
            <person name="Kolliker R."/>
            <person name="Studer B."/>
        </authorList>
    </citation>
    <scope>NUCLEOTIDE SEQUENCE</scope>
    <source>
        <strain evidence="3">02402/16</strain>
        <tissue evidence="3">Leaf</tissue>
    </source>
</reference>
<accession>A0AAD8QPJ3</accession>
<evidence type="ECO:0000313" key="3">
    <source>
        <dbReference type="EMBL" id="KAK1604768.1"/>
    </source>
</evidence>
<feature type="region of interest" description="Disordered" evidence="1">
    <location>
        <begin position="1"/>
        <end position="98"/>
    </location>
</feature>
<dbReference type="Pfam" id="PF24750">
    <property type="entry name" value="b-prop_At3g26010-like"/>
    <property type="match status" value="1"/>
</dbReference>
<gene>
    <name evidence="3" type="ORF">QYE76_028441</name>
</gene>
<evidence type="ECO:0000313" key="4">
    <source>
        <dbReference type="Proteomes" id="UP001231189"/>
    </source>
</evidence>
<organism evidence="3 4">
    <name type="scientific">Lolium multiflorum</name>
    <name type="common">Italian ryegrass</name>
    <name type="synonym">Lolium perenne subsp. multiflorum</name>
    <dbReference type="NCBI Taxonomy" id="4521"/>
    <lineage>
        <taxon>Eukaryota</taxon>
        <taxon>Viridiplantae</taxon>
        <taxon>Streptophyta</taxon>
        <taxon>Embryophyta</taxon>
        <taxon>Tracheophyta</taxon>
        <taxon>Spermatophyta</taxon>
        <taxon>Magnoliopsida</taxon>
        <taxon>Liliopsida</taxon>
        <taxon>Poales</taxon>
        <taxon>Poaceae</taxon>
        <taxon>BOP clade</taxon>
        <taxon>Pooideae</taxon>
        <taxon>Poodae</taxon>
        <taxon>Poeae</taxon>
        <taxon>Poeae Chloroplast Group 2 (Poeae type)</taxon>
        <taxon>Loliodinae</taxon>
        <taxon>Loliinae</taxon>
        <taxon>Lolium</taxon>
    </lineage>
</organism>
<dbReference type="SUPFAM" id="SSF81383">
    <property type="entry name" value="F-box domain"/>
    <property type="match status" value="1"/>
</dbReference>
<dbReference type="Pfam" id="PF00646">
    <property type="entry name" value="F-box"/>
    <property type="match status" value="1"/>
</dbReference>
<dbReference type="AlphaFoldDB" id="A0AAD8QPJ3"/>
<feature type="compositionally biased region" description="Gly residues" evidence="1">
    <location>
        <begin position="1"/>
        <end position="10"/>
    </location>
</feature>
<dbReference type="EMBL" id="JAUUTY010000007">
    <property type="protein sequence ID" value="KAK1604768.1"/>
    <property type="molecule type" value="Genomic_DNA"/>
</dbReference>
<feature type="domain" description="F-box" evidence="2">
    <location>
        <begin position="120"/>
        <end position="160"/>
    </location>
</feature>
<dbReference type="SUPFAM" id="SSF117281">
    <property type="entry name" value="Kelch motif"/>
    <property type="match status" value="1"/>
</dbReference>
<keyword evidence="4" id="KW-1185">Reference proteome</keyword>
<dbReference type="InterPro" id="IPR055290">
    <property type="entry name" value="At3g26010-like"/>
</dbReference>
<sequence length="471" mass="52793">MPPGGGGGKHGSTKHDHPPVAGLRRDEDTLPRPTPPYEVVARELLRRRPSRGSAGADPRVEKEAMPPGGGGQHGCTKQEHPPATGLRRGEDKLPLPTLPSPAITTIVYQRRKKQQAEVSIPEGPLMEILSRVPYKSLCRFTCVSSSWLALCSDPDVRKRSPQGLSGFFHKHRHGNGLKFHNLSGRGPPLVDPSLPFILRVYERFMVVQCSGSLLLCECWKPAERYEFDLVVCNPATQKWTVLPPIEFLDEEDGDLVSFRPVDVYLGSAAASPTCFVVLVPLHRLHDVAIYSSETGQWTRSGWYDEEDVTVATAECVFLKGFMHLTLDESFILAVDTKGEDWRRIPLPGDMEPSYGNTSMGQSRGLLHAWYIDPDEDYQLSVWVLKDYDSDRWRLKHTVDVLELFDTECHGKFCEMFAIHPERNLIYITNGEDTTLSYDMDSQKVEAMCTSGEFLGGLPYIASFAEWLPDAH</sequence>
<dbReference type="SMART" id="SM00256">
    <property type="entry name" value="FBOX"/>
    <property type="match status" value="1"/>
</dbReference>
<dbReference type="Gene3D" id="1.20.1280.50">
    <property type="match status" value="1"/>
</dbReference>
<dbReference type="Proteomes" id="UP001231189">
    <property type="component" value="Unassembled WGS sequence"/>
</dbReference>
<dbReference type="InterPro" id="IPR056592">
    <property type="entry name" value="Beta-prop_At3g26010-like"/>
</dbReference>
<comment type="caution">
    <text evidence="3">The sequence shown here is derived from an EMBL/GenBank/DDBJ whole genome shotgun (WGS) entry which is preliminary data.</text>
</comment>
<name>A0AAD8QPJ3_LOLMU</name>
<evidence type="ECO:0000259" key="2">
    <source>
        <dbReference type="SMART" id="SM00256"/>
    </source>
</evidence>
<dbReference type="InterPro" id="IPR036047">
    <property type="entry name" value="F-box-like_dom_sf"/>
</dbReference>
<dbReference type="InterPro" id="IPR015915">
    <property type="entry name" value="Kelch-typ_b-propeller"/>
</dbReference>
<protein>
    <recommendedName>
        <fullName evidence="2">F-box domain-containing protein</fullName>
    </recommendedName>
</protein>
<dbReference type="PANTHER" id="PTHR35546:SF48">
    <property type="entry name" value="F-BOX DOMAIN-CONTAINING PROTEIN"/>
    <property type="match status" value="1"/>
</dbReference>
<evidence type="ECO:0000256" key="1">
    <source>
        <dbReference type="SAM" id="MobiDB-lite"/>
    </source>
</evidence>
<dbReference type="InterPro" id="IPR001810">
    <property type="entry name" value="F-box_dom"/>
</dbReference>